<dbReference type="EMBL" id="RFES01000010">
    <property type="protein sequence ID" value="RSO54752.1"/>
    <property type="molecule type" value="Genomic_DNA"/>
</dbReference>
<organism evidence="1 2">
    <name type="scientific">Acinetobacter lactucae</name>
    <dbReference type="NCBI Taxonomy" id="1785128"/>
    <lineage>
        <taxon>Bacteria</taxon>
        <taxon>Pseudomonadati</taxon>
        <taxon>Pseudomonadota</taxon>
        <taxon>Gammaproteobacteria</taxon>
        <taxon>Moraxellales</taxon>
        <taxon>Moraxellaceae</taxon>
        <taxon>Acinetobacter</taxon>
        <taxon>Acinetobacter calcoaceticus/baumannii complex</taxon>
    </lineage>
</organism>
<dbReference type="AlphaFoldDB" id="A0A3R9XZZ1"/>
<dbReference type="Proteomes" id="UP000276905">
    <property type="component" value="Unassembled WGS sequence"/>
</dbReference>
<comment type="caution">
    <text evidence="1">The sequence shown here is derived from an EMBL/GenBank/DDBJ whole genome shotgun (WGS) entry which is preliminary data.</text>
</comment>
<proteinExistence type="predicted"/>
<protein>
    <submittedName>
        <fullName evidence="1">Uncharacterized protein</fullName>
    </submittedName>
</protein>
<evidence type="ECO:0000313" key="2">
    <source>
        <dbReference type="Proteomes" id="UP000276905"/>
    </source>
</evidence>
<name>A0A3R9XZZ1_9GAMM</name>
<gene>
    <name evidence="1" type="ORF">EA756_14755</name>
</gene>
<accession>A0A3R9XZZ1</accession>
<dbReference type="RefSeq" id="WP_125699535.1">
    <property type="nucleotide sequence ID" value="NZ_RFES01000010.1"/>
</dbReference>
<sequence length="516" mass="59316">MDDFIDFVRNKLGESIWVPLYKNLNKDDKSEDGTLYSCLIPFEDTSKAMSSYGWDLTLGSGGPSIITCGNEISYESNTTTLLPLVIHRSFHGTRQPYCEILQELVLYLNLYNDKPNNKYIVDDDNGIEIEVIKYSDSEILIRKSFLKAFMSARQMNLLLFFENTRHTNTATYLTDERVNEEKISYTRFWGSSYVSGYKTFTRVLGKKLFYCLPREEKNYNPLNGKDFESFIIDGDSHDKIVHTCDPSMLSDYFGKNEGAPHYLTPVYFDKGVLQKYYSSSAEYEIQDSSIHKYGYWYLRFDNNSSGHVCVFLGDLGNDLPHSEQVYWKSFNISPDGKKLSKTYFERSMLGTWSDPESPDLVFKSVFNQFQETWLKTKGWQLFLSLHPTDNHCFHTLHSLTKNEQSEFDSQILSLVKITIDSINVKELKKLVLIEDGAKSIKLLTEYLHQGGVTFDVAAFLGGLQGVRSTGVAHRRGTNYETTIARLGIEDDNLITAFDNILEQMTKLLIEIEEVFL</sequence>
<evidence type="ECO:0000313" key="1">
    <source>
        <dbReference type="EMBL" id="RSO54752.1"/>
    </source>
</evidence>
<reference evidence="1 2" key="1">
    <citation type="submission" date="2018-10" db="EMBL/GenBank/DDBJ databases">
        <title>GWAS and RNA-Seq identify cryptic mechanisms of antimicrobial resistance in Acinetobacter baumannii.</title>
        <authorList>
            <person name="Sahl J.W."/>
        </authorList>
    </citation>
    <scope>NUCLEOTIDE SEQUENCE [LARGE SCALE GENOMIC DNA]</scope>
    <source>
        <strain evidence="1 2">TG41018</strain>
    </source>
</reference>